<organism evidence="2 3">
    <name type="scientific">Nepenthes gracilis</name>
    <name type="common">Slender pitcher plant</name>
    <dbReference type="NCBI Taxonomy" id="150966"/>
    <lineage>
        <taxon>Eukaryota</taxon>
        <taxon>Viridiplantae</taxon>
        <taxon>Streptophyta</taxon>
        <taxon>Embryophyta</taxon>
        <taxon>Tracheophyta</taxon>
        <taxon>Spermatophyta</taxon>
        <taxon>Magnoliopsida</taxon>
        <taxon>eudicotyledons</taxon>
        <taxon>Gunneridae</taxon>
        <taxon>Pentapetalae</taxon>
        <taxon>Caryophyllales</taxon>
        <taxon>Nepenthaceae</taxon>
        <taxon>Nepenthes</taxon>
    </lineage>
</organism>
<dbReference type="AlphaFoldDB" id="A0AAD3S1H9"/>
<accession>A0AAD3S1H9</accession>
<dbReference type="Pfam" id="PF05899">
    <property type="entry name" value="Cupin_3"/>
    <property type="match status" value="1"/>
</dbReference>
<evidence type="ECO:0000259" key="1">
    <source>
        <dbReference type="Pfam" id="PF05899"/>
    </source>
</evidence>
<keyword evidence="3" id="KW-1185">Reference proteome</keyword>
<evidence type="ECO:0000313" key="3">
    <source>
        <dbReference type="Proteomes" id="UP001279734"/>
    </source>
</evidence>
<evidence type="ECO:0000313" key="2">
    <source>
        <dbReference type="EMBL" id="GMH02529.1"/>
    </source>
</evidence>
<gene>
    <name evidence="2" type="ORF">Nepgr_004368</name>
</gene>
<name>A0AAD3S1H9_NEPGR</name>
<dbReference type="InterPro" id="IPR008579">
    <property type="entry name" value="UGlyAH_Cupin_dom"/>
</dbReference>
<comment type="caution">
    <text evidence="2">The sequence shown here is derived from an EMBL/GenBank/DDBJ whole genome shotgun (WGS) entry which is preliminary data.</text>
</comment>
<sequence length="92" mass="10616">MIAMATYNYNKIYGVKTWKNPLESKLDELEVVTKWLKWECSPARFPWSMVSGNEKAYFMKGKVKVYCRGYEGSLEIGAGNLVEFPRGQLLRA</sequence>
<feature type="domain" description="(S)-ureidoglycine aminohydrolase cupin" evidence="1">
    <location>
        <begin position="32"/>
        <end position="87"/>
    </location>
</feature>
<dbReference type="Proteomes" id="UP001279734">
    <property type="component" value="Unassembled WGS sequence"/>
</dbReference>
<reference evidence="2" key="1">
    <citation type="submission" date="2023-05" db="EMBL/GenBank/DDBJ databases">
        <title>Nepenthes gracilis genome sequencing.</title>
        <authorList>
            <person name="Fukushima K."/>
        </authorList>
    </citation>
    <scope>NUCLEOTIDE SEQUENCE</scope>
    <source>
        <strain evidence="2">SING2019-196</strain>
    </source>
</reference>
<proteinExistence type="predicted"/>
<dbReference type="EMBL" id="BSYO01000003">
    <property type="protein sequence ID" value="GMH02529.1"/>
    <property type="molecule type" value="Genomic_DNA"/>
</dbReference>
<protein>
    <recommendedName>
        <fullName evidence="1">(S)-ureidoglycine aminohydrolase cupin domain-containing protein</fullName>
    </recommendedName>
</protein>
<dbReference type="InterPro" id="IPR014710">
    <property type="entry name" value="RmlC-like_jellyroll"/>
</dbReference>
<dbReference type="Gene3D" id="2.60.120.10">
    <property type="entry name" value="Jelly Rolls"/>
    <property type="match status" value="1"/>
</dbReference>
<dbReference type="PANTHER" id="PTHR33271">
    <property type="entry name" value="OS04G0445200 PROTEIN"/>
    <property type="match status" value="1"/>
</dbReference>
<dbReference type="PANTHER" id="PTHR33271:SF1">
    <property type="entry name" value="RMLC-LIKE JELLY ROLL PROTEIN-RELATED"/>
    <property type="match status" value="1"/>
</dbReference>